<proteinExistence type="predicted"/>
<sequence length="142" mass="15988">MDECTKTMRRSFMKQTVSNAENARALWQVGKSGEFGDNNQFLDKALLTEMLTGEKNSIIELQFASVAKFAAQPVDMKQFLIVINPDSVLKTENLSFERISVRSAAFSSARAPESGTLTSSRRSRHLDRRAKVLQLTWTLCHC</sequence>
<dbReference type="AlphaFoldDB" id="A0A1E1L634"/>
<accession>A0A1E1L634</accession>
<dbReference type="EMBL" id="FJUW01000037">
    <property type="protein sequence ID" value="CZT05964.1"/>
    <property type="molecule type" value="Genomic_DNA"/>
</dbReference>
<gene>
    <name evidence="1" type="ORF">RCO7_14855</name>
</gene>
<name>A0A1E1L634_9HELO</name>
<dbReference type="InParanoid" id="A0A1E1L634"/>
<evidence type="ECO:0000313" key="2">
    <source>
        <dbReference type="Proteomes" id="UP000178129"/>
    </source>
</evidence>
<organism evidence="1 2">
    <name type="scientific">Rhynchosporium graminicola</name>
    <dbReference type="NCBI Taxonomy" id="2792576"/>
    <lineage>
        <taxon>Eukaryota</taxon>
        <taxon>Fungi</taxon>
        <taxon>Dikarya</taxon>
        <taxon>Ascomycota</taxon>
        <taxon>Pezizomycotina</taxon>
        <taxon>Leotiomycetes</taxon>
        <taxon>Helotiales</taxon>
        <taxon>Ploettnerulaceae</taxon>
        <taxon>Rhynchosporium</taxon>
    </lineage>
</organism>
<dbReference type="Proteomes" id="UP000178129">
    <property type="component" value="Unassembled WGS sequence"/>
</dbReference>
<evidence type="ECO:0000313" key="1">
    <source>
        <dbReference type="EMBL" id="CZT05964.1"/>
    </source>
</evidence>
<comment type="caution">
    <text evidence="1">The sequence shown here is derived from an EMBL/GenBank/DDBJ whole genome shotgun (WGS) entry which is preliminary data.</text>
</comment>
<keyword evidence="2" id="KW-1185">Reference proteome</keyword>
<reference evidence="2" key="1">
    <citation type="submission" date="2016-03" db="EMBL/GenBank/DDBJ databases">
        <authorList>
            <person name="Ploux O."/>
        </authorList>
    </citation>
    <scope>NUCLEOTIDE SEQUENCE [LARGE SCALE GENOMIC DNA]</scope>
    <source>
        <strain evidence="2">UK7</strain>
    </source>
</reference>
<protein>
    <submittedName>
        <fullName evidence="1">Uncharacterized protein</fullName>
    </submittedName>
</protein>